<feature type="domain" description="BED-type" evidence="6">
    <location>
        <begin position="96"/>
        <end position="148"/>
    </location>
</feature>
<evidence type="ECO:0000256" key="2">
    <source>
        <dbReference type="ARBA" id="ARBA00022771"/>
    </source>
</evidence>
<evidence type="ECO:0000256" key="5">
    <source>
        <dbReference type="SAM" id="MobiDB-lite"/>
    </source>
</evidence>
<dbReference type="Pfam" id="PF02892">
    <property type="entry name" value="zf-BED"/>
    <property type="match status" value="1"/>
</dbReference>
<keyword evidence="1" id="KW-0479">Metal-binding</keyword>
<dbReference type="SMART" id="SM00614">
    <property type="entry name" value="ZnF_BED"/>
    <property type="match status" value="1"/>
</dbReference>
<evidence type="ECO:0000256" key="4">
    <source>
        <dbReference type="PROSITE-ProRule" id="PRU00027"/>
    </source>
</evidence>
<name>A0A1I7U533_9PELO</name>
<feature type="compositionally biased region" description="Polar residues" evidence="5">
    <location>
        <begin position="283"/>
        <end position="296"/>
    </location>
</feature>
<feature type="region of interest" description="Disordered" evidence="5">
    <location>
        <begin position="258"/>
        <end position="296"/>
    </location>
</feature>
<dbReference type="Proteomes" id="UP000095282">
    <property type="component" value="Unplaced"/>
</dbReference>
<evidence type="ECO:0000313" key="8">
    <source>
        <dbReference type="WBParaSite" id="Csp11.Scaffold629.g14938.t1"/>
    </source>
</evidence>
<evidence type="ECO:0000256" key="3">
    <source>
        <dbReference type="ARBA" id="ARBA00022833"/>
    </source>
</evidence>
<evidence type="ECO:0000256" key="1">
    <source>
        <dbReference type="ARBA" id="ARBA00022723"/>
    </source>
</evidence>
<accession>A0A1I7U533</accession>
<dbReference type="AlphaFoldDB" id="A0A1I7U533"/>
<feature type="compositionally biased region" description="Polar residues" evidence="5">
    <location>
        <begin position="330"/>
        <end position="364"/>
    </location>
</feature>
<proteinExistence type="predicted"/>
<reference evidence="8" key="1">
    <citation type="submission" date="2016-11" db="UniProtKB">
        <authorList>
            <consortium name="WormBaseParasite"/>
        </authorList>
    </citation>
    <scope>IDENTIFICATION</scope>
</reference>
<evidence type="ECO:0000259" key="6">
    <source>
        <dbReference type="PROSITE" id="PS50808"/>
    </source>
</evidence>
<dbReference type="STRING" id="1561998.A0A1I7U533"/>
<sequence length="475" mass="52405">MARRKQQDCTLVMDPPHSNNDSAFFDNTTISADGTEIDASQLMALLEQHNASSSSMSDTPITNALLKKEPLDKELSPMTAARANEILFAAGMRPHKKTSEIWEHYKCLNEKQNVECIYCWKVLKRNDSSTKSMWGHMNAYHQDILRDGTTRKKIKRTAGTGGLDFDETPTQPYVKRVRGGGNSASVSHHNLPSMVKMDQKPMLDSMAFLQQLQQSSSMTENDFASFANGSSLNFLDSLPKSSEVININSGFIKKEEIEEDTENHVEAASSSSSDEPICKSESPDTFSSPNTSTNDQNDQLAAFVSSLSNTNPMMFAMLNAAGAGNSSASQFQTSKMPSVSGITNGANRSGSPLTNDASNGSMSPSKHEKDPSSFSLSEGHCAAQLMSMAIDLEMTMSYHRRRSDIELCFESNKTVEDTEGVRKVICLTDLGKEIKITERINGAIRDTEMWVKTDFNQFHWAIRGKCQKCFNKAAV</sequence>
<keyword evidence="7" id="KW-1185">Reference proteome</keyword>
<dbReference type="GO" id="GO:0008270">
    <property type="term" value="F:zinc ion binding"/>
    <property type="evidence" value="ECO:0007669"/>
    <property type="project" value="UniProtKB-KW"/>
</dbReference>
<dbReference type="WBParaSite" id="Csp11.Scaffold629.g14938.t1">
    <property type="protein sequence ID" value="Csp11.Scaffold629.g14938.t1"/>
    <property type="gene ID" value="Csp11.Scaffold629.g14938"/>
</dbReference>
<dbReference type="PROSITE" id="PS50808">
    <property type="entry name" value="ZF_BED"/>
    <property type="match status" value="1"/>
</dbReference>
<protein>
    <submittedName>
        <fullName evidence="8">BED-type domain-containing protein</fullName>
    </submittedName>
</protein>
<feature type="region of interest" description="Disordered" evidence="5">
    <location>
        <begin position="326"/>
        <end position="375"/>
    </location>
</feature>
<dbReference type="eggNOG" id="ENOG502SSXC">
    <property type="taxonomic scope" value="Eukaryota"/>
</dbReference>
<evidence type="ECO:0000313" key="7">
    <source>
        <dbReference type="Proteomes" id="UP000095282"/>
    </source>
</evidence>
<dbReference type="GO" id="GO:0003677">
    <property type="term" value="F:DNA binding"/>
    <property type="evidence" value="ECO:0007669"/>
    <property type="project" value="InterPro"/>
</dbReference>
<organism evidence="7 8">
    <name type="scientific">Caenorhabditis tropicalis</name>
    <dbReference type="NCBI Taxonomy" id="1561998"/>
    <lineage>
        <taxon>Eukaryota</taxon>
        <taxon>Metazoa</taxon>
        <taxon>Ecdysozoa</taxon>
        <taxon>Nematoda</taxon>
        <taxon>Chromadorea</taxon>
        <taxon>Rhabditida</taxon>
        <taxon>Rhabditina</taxon>
        <taxon>Rhabditomorpha</taxon>
        <taxon>Rhabditoidea</taxon>
        <taxon>Rhabditidae</taxon>
        <taxon>Peloderinae</taxon>
        <taxon>Caenorhabditis</taxon>
    </lineage>
</organism>
<dbReference type="InterPro" id="IPR036236">
    <property type="entry name" value="Znf_C2H2_sf"/>
</dbReference>
<keyword evidence="3" id="KW-0862">Zinc</keyword>
<keyword evidence="2 4" id="KW-0863">Zinc-finger</keyword>
<dbReference type="SUPFAM" id="SSF57667">
    <property type="entry name" value="beta-beta-alpha zinc fingers"/>
    <property type="match status" value="1"/>
</dbReference>
<dbReference type="InterPro" id="IPR003656">
    <property type="entry name" value="Znf_BED"/>
</dbReference>